<proteinExistence type="predicted"/>
<gene>
    <name evidence="2" type="ORF">WKR92_11175</name>
</gene>
<keyword evidence="3" id="KW-1185">Reference proteome</keyword>
<organism evidence="2 3">
    <name type="scientific">Albibacterium profundi</name>
    <dbReference type="NCBI Taxonomy" id="3134906"/>
    <lineage>
        <taxon>Bacteria</taxon>
        <taxon>Pseudomonadati</taxon>
        <taxon>Bacteroidota</taxon>
        <taxon>Sphingobacteriia</taxon>
        <taxon>Sphingobacteriales</taxon>
        <taxon>Sphingobacteriaceae</taxon>
        <taxon>Albibacterium</taxon>
    </lineage>
</organism>
<reference evidence="2 3" key="1">
    <citation type="submission" date="2024-04" db="EMBL/GenBank/DDBJ databases">
        <title>Albibacterium profundi sp. nov., isolated from sediment of the Challenger Deep of Mariana Trench.</title>
        <authorList>
            <person name="Wang Y."/>
        </authorList>
    </citation>
    <scope>NUCLEOTIDE SEQUENCE [LARGE SCALE GENOMIC DNA]</scope>
    <source>
        <strain evidence="2 3">RHL897</strain>
    </source>
</reference>
<accession>A0ABV5CFQ7</accession>
<name>A0ABV5CFQ7_9SPHI</name>
<feature type="compositionally biased region" description="Basic and acidic residues" evidence="1">
    <location>
        <begin position="257"/>
        <end position="271"/>
    </location>
</feature>
<dbReference type="RefSeq" id="WP_375557900.1">
    <property type="nucleotide sequence ID" value="NZ_JBBVGT010000002.1"/>
</dbReference>
<comment type="caution">
    <text evidence="2">The sequence shown here is derived from an EMBL/GenBank/DDBJ whole genome shotgun (WGS) entry which is preliminary data.</text>
</comment>
<feature type="region of interest" description="Disordered" evidence="1">
    <location>
        <begin position="257"/>
        <end position="301"/>
    </location>
</feature>
<dbReference type="EMBL" id="JBBVGT010000002">
    <property type="protein sequence ID" value="MFB5946394.1"/>
    <property type="molecule type" value="Genomic_DNA"/>
</dbReference>
<feature type="compositionally biased region" description="Basic and acidic residues" evidence="1">
    <location>
        <begin position="282"/>
        <end position="291"/>
    </location>
</feature>
<evidence type="ECO:0000256" key="1">
    <source>
        <dbReference type="SAM" id="MobiDB-lite"/>
    </source>
</evidence>
<protein>
    <recommendedName>
        <fullName evidence="4">DUF3945 domain-containing protein</fullName>
    </recommendedName>
</protein>
<evidence type="ECO:0000313" key="2">
    <source>
        <dbReference type="EMBL" id="MFB5946394.1"/>
    </source>
</evidence>
<sequence length="301" mass="35196">MQDQSNELIDSLPKDYGLKERNILKINVHEVYQKLLIIKYMNTQNLEFLETNLKYFGFGDKLREELKKNIADQQKEFQLEIEIPHYNNKMDYQLHFKKSDTTGMYFFNRYDAKLLNSEAGFSRDHTFFVNKGNGVTAKEAFNLLEGRSVYKNLVNRDGEKYNAWLKLDFENTDQFGNFKIKQFSDQYGYDLNKTLGMYPIKELGSDDQMKALINSLQKGNAQQVTMSQNGKESKYFIEAVPQYKNLNIYDQKRQVVKRESLQKQDSHHGKDTGQTPKNKKTQKAEADEGKAKPKKSRGKKV</sequence>
<evidence type="ECO:0008006" key="4">
    <source>
        <dbReference type="Google" id="ProtNLM"/>
    </source>
</evidence>
<evidence type="ECO:0000313" key="3">
    <source>
        <dbReference type="Proteomes" id="UP001580928"/>
    </source>
</evidence>
<feature type="compositionally biased region" description="Basic residues" evidence="1">
    <location>
        <begin position="292"/>
        <end position="301"/>
    </location>
</feature>
<dbReference type="Proteomes" id="UP001580928">
    <property type="component" value="Unassembled WGS sequence"/>
</dbReference>